<dbReference type="PROSITE" id="PS51391">
    <property type="entry name" value="CID"/>
    <property type="match status" value="1"/>
</dbReference>
<organism evidence="5 6">
    <name type="scientific">Steinernema glaseri</name>
    <dbReference type="NCBI Taxonomy" id="37863"/>
    <lineage>
        <taxon>Eukaryota</taxon>
        <taxon>Metazoa</taxon>
        <taxon>Ecdysozoa</taxon>
        <taxon>Nematoda</taxon>
        <taxon>Chromadorea</taxon>
        <taxon>Rhabditida</taxon>
        <taxon>Tylenchina</taxon>
        <taxon>Panagrolaimomorpha</taxon>
        <taxon>Strongyloidoidea</taxon>
        <taxon>Steinernematidae</taxon>
        <taxon>Steinernema</taxon>
    </lineage>
</organism>
<dbReference type="GO" id="GO:0003723">
    <property type="term" value="F:RNA binding"/>
    <property type="evidence" value="ECO:0007669"/>
    <property type="project" value="InterPro"/>
</dbReference>
<keyword evidence="5" id="KW-1185">Reference proteome</keyword>
<dbReference type="PANTHER" id="PTHR12323">
    <property type="entry name" value="SR-RELATED CTD ASSOCIATED FACTOR 6"/>
    <property type="match status" value="1"/>
</dbReference>
<dbReference type="SUPFAM" id="SSF109905">
    <property type="entry name" value="Surp module (SWAP domain)"/>
    <property type="match status" value="1"/>
</dbReference>
<dbReference type="InterPro" id="IPR000467">
    <property type="entry name" value="G_patch_dom"/>
</dbReference>
<feature type="region of interest" description="Disordered" evidence="1">
    <location>
        <begin position="548"/>
        <end position="574"/>
    </location>
</feature>
<dbReference type="GO" id="GO:0006396">
    <property type="term" value="P:RNA processing"/>
    <property type="evidence" value="ECO:0007669"/>
    <property type="project" value="InterPro"/>
</dbReference>
<evidence type="ECO:0000259" key="3">
    <source>
        <dbReference type="PROSITE" id="PS50174"/>
    </source>
</evidence>
<dbReference type="PROSITE" id="PS50128">
    <property type="entry name" value="SURP"/>
    <property type="match status" value="1"/>
</dbReference>
<dbReference type="InterPro" id="IPR008942">
    <property type="entry name" value="ENTH_VHS"/>
</dbReference>
<reference evidence="6" key="1">
    <citation type="submission" date="2016-11" db="UniProtKB">
        <authorList>
            <consortium name="WormBaseParasite"/>
        </authorList>
    </citation>
    <scope>IDENTIFICATION</scope>
</reference>
<dbReference type="WBParaSite" id="L893_g27604.t1">
    <property type="protein sequence ID" value="L893_g27604.t1"/>
    <property type="gene ID" value="L893_g27604"/>
</dbReference>
<dbReference type="AlphaFoldDB" id="A0A1I7ZMA3"/>
<dbReference type="Gene3D" id="1.10.10.790">
    <property type="entry name" value="Surp module"/>
    <property type="match status" value="1"/>
</dbReference>
<feature type="compositionally biased region" description="Pro residues" evidence="1">
    <location>
        <begin position="70"/>
        <end position="79"/>
    </location>
</feature>
<dbReference type="Gene3D" id="1.25.40.90">
    <property type="match status" value="1"/>
</dbReference>
<dbReference type="Proteomes" id="UP000095287">
    <property type="component" value="Unplaced"/>
</dbReference>
<feature type="compositionally biased region" description="Basic and acidic residues" evidence="1">
    <location>
        <begin position="474"/>
        <end position="484"/>
    </location>
</feature>
<evidence type="ECO:0000313" key="5">
    <source>
        <dbReference type="Proteomes" id="UP000095287"/>
    </source>
</evidence>
<dbReference type="PROSITE" id="PS50174">
    <property type="entry name" value="G_PATCH"/>
    <property type="match status" value="1"/>
</dbReference>
<dbReference type="GO" id="GO:0048471">
    <property type="term" value="C:perinuclear region of cytoplasm"/>
    <property type="evidence" value="ECO:0007669"/>
    <property type="project" value="TreeGrafter"/>
</dbReference>
<evidence type="ECO:0000259" key="4">
    <source>
        <dbReference type="PROSITE" id="PS51391"/>
    </source>
</evidence>
<dbReference type="Pfam" id="PF01585">
    <property type="entry name" value="G-patch"/>
    <property type="match status" value="1"/>
</dbReference>
<feature type="region of interest" description="Disordered" evidence="1">
    <location>
        <begin position="454"/>
        <end position="503"/>
    </location>
</feature>
<dbReference type="Pfam" id="PF25127">
    <property type="entry name" value="DUF7819"/>
    <property type="match status" value="1"/>
</dbReference>
<feature type="compositionally biased region" description="Polar residues" evidence="1">
    <location>
        <begin position="834"/>
        <end position="844"/>
    </location>
</feature>
<dbReference type="InterPro" id="IPR056721">
    <property type="entry name" value="DUF7819"/>
</dbReference>
<dbReference type="Pfam" id="PF04818">
    <property type="entry name" value="CID"/>
    <property type="match status" value="1"/>
</dbReference>
<name>A0A1I7ZMA3_9BILA</name>
<sequence length="844" mass="95027">MLNERKLIISNVCRILSSMQLCSPPFTESLLEECIADLFRSSLFLCLPCRELTGMDQRYRAPSNFGAFNVPPPGHPQPPRSYFSGRGAPPPRLPAPMSGSGSAQPPLPPQDEEVWKLIDQTVNYIAKHGPESEEETRRINYGDPRFQFLFGNEHTEYYRFRLMNAVRNLHGPAPFNQRPSFTPRSPPPAPRLIPPPLFSVEAGKAQIEKLRKHVADSHANLLAQYNSMQTNREEKINAAVKKAERDRTYAVIQKVNLDIEPLNQLLNKFEDACSKDIIQSCKTWIFENCDSDQLREVVLSFLLFRVKEDEATDTFKLHILYLINDWAIFAQRKRLDNIRQCLSRYVSQMYAFAALNKDEKPSSLTDKLEKLLAVWDKNKTFDDNTLKQVKNPSQVKANYKLTLYSEIQKADREVTARVYAEYGTYEQQHNEFQKHALAQIAALEKQIADFEANGPAPGSNNQDAANAVNSTGEVTRRTRFDQKTVEPPGGTANSRWNAMTPQPTSGFFNRLPVATEMTGGFFNKPPPLSVRPPVPQAAPMPLKDVILPHSHNHSPGPASSGFSNGLGSAHQRDENVQAKRKKYYYECGAGDMLPAVPDDALLYNALDPDVLYDAHGMPPPAEILRELDRFYDSHISPDNPRDADGWEKRGLQEYYAMKEEYRQKLLGELENKGQDIEDAVTNKFIMERDNPEQAERERVEARKARELERYMVASSSQSPVSVHEDGDFQSPSRNNKRSCNSSPKRHSRTRSPSPCERPSFGGGHGASFFNNATNGSSTDDTNVGARMMARMGWNGRGIGSPGRGAAETARASEERMNAGSPRAHRSSGYDGFRKQTSNNHSHRH</sequence>
<feature type="domain" description="SURP motif" evidence="2">
    <location>
        <begin position="117"/>
        <end position="160"/>
    </location>
</feature>
<feature type="compositionally biased region" description="Polar residues" evidence="1">
    <location>
        <begin position="458"/>
        <end position="473"/>
    </location>
</feature>
<feature type="region of interest" description="Disordered" evidence="1">
    <location>
        <begin position="711"/>
        <end position="844"/>
    </location>
</feature>
<dbReference type="Pfam" id="PF01805">
    <property type="entry name" value="Surp"/>
    <property type="match status" value="1"/>
</dbReference>
<feature type="domain" description="CID" evidence="4">
    <location>
        <begin position="254"/>
        <end position="397"/>
    </location>
</feature>
<protein>
    <submittedName>
        <fullName evidence="6">Calcium homeostasis endoplasmic reticulum protein</fullName>
    </submittedName>
</protein>
<feature type="compositionally biased region" description="Polar residues" evidence="1">
    <location>
        <begin position="768"/>
        <end position="781"/>
    </location>
</feature>
<dbReference type="InterPro" id="IPR006569">
    <property type="entry name" value="CID_dom"/>
</dbReference>
<dbReference type="SMART" id="SM00648">
    <property type="entry name" value="SWAP"/>
    <property type="match status" value="1"/>
</dbReference>
<evidence type="ECO:0000256" key="1">
    <source>
        <dbReference type="SAM" id="MobiDB-lite"/>
    </source>
</evidence>
<dbReference type="InterPro" id="IPR000061">
    <property type="entry name" value="Surp"/>
</dbReference>
<evidence type="ECO:0000313" key="6">
    <source>
        <dbReference type="WBParaSite" id="L893_g27604.t1"/>
    </source>
</evidence>
<feature type="compositionally biased region" description="Polar residues" evidence="1">
    <location>
        <begin position="491"/>
        <end position="503"/>
    </location>
</feature>
<dbReference type="InterPro" id="IPR035967">
    <property type="entry name" value="SWAP/Surp_sf"/>
</dbReference>
<accession>A0A1I7ZMA3</accession>
<evidence type="ECO:0000259" key="2">
    <source>
        <dbReference type="PROSITE" id="PS50128"/>
    </source>
</evidence>
<dbReference type="GO" id="GO:0006874">
    <property type="term" value="P:intracellular calcium ion homeostasis"/>
    <property type="evidence" value="ECO:0007669"/>
    <property type="project" value="TreeGrafter"/>
</dbReference>
<feature type="domain" description="G-patch" evidence="3">
    <location>
        <begin position="780"/>
        <end position="819"/>
    </location>
</feature>
<dbReference type="PANTHER" id="PTHR12323:SF0">
    <property type="entry name" value="CALCIUM HOMEOSTASIS ENDOPLASMIC RETICULUM PROTEIN"/>
    <property type="match status" value="1"/>
</dbReference>
<proteinExistence type="predicted"/>
<feature type="compositionally biased region" description="Polar residues" evidence="1">
    <location>
        <begin position="729"/>
        <end position="742"/>
    </location>
</feature>
<feature type="region of interest" description="Disordered" evidence="1">
    <location>
        <begin position="66"/>
        <end position="108"/>
    </location>
</feature>